<feature type="compositionally biased region" description="Low complexity" evidence="9">
    <location>
        <begin position="137"/>
        <end position="164"/>
    </location>
</feature>
<keyword evidence="6" id="KW-1015">Disulfide bond</keyword>
<dbReference type="Proteomes" id="UP001279734">
    <property type="component" value="Unassembled WGS sequence"/>
</dbReference>
<dbReference type="InterPro" id="IPR016140">
    <property type="entry name" value="Bifunc_inhib/LTP/seed_store"/>
</dbReference>
<evidence type="ECO:0000256" key="5">
    <source>
        <dbReference type="ARBA" id="ARBA00022729"/>
    </source>
</evidence>
<dbReference type="AlphaFoldDB" id="A0AAD3SJN3"/>
<name>A0AAD3SJN3_NEPGR</name>
<evidence type="ECO:0000256" key="8">
    <source>
        <dbReference type="ARBA" id="ARBA00023288"/>
    </source>
</evidence>
<keyword evidence="13" id="KW-1185">Reference proteome</keyword>
<keyword evidence="3" id="KW-1003">Cell membrane</keyword>
<proteinExistence type="inferred from homology"/>
<dbReference type="EMBL" id="BSYO01000012">
    <property type="protein sequence ID" value="GMH12815.1"/>
    <property type="molecule type" value="Genomic_DNA"/>
</dbReference>
<dbReference type="SMART" id="SM00499">
    <property type="entry name" value="AAI"/>
    <property type="match status" value="1"/>
</dbReference>
<dbReference type="SUPFAM" id="SSF47699">
    <property type="entry name" value="Bifunctional inhibitor/lipid-transfer protein/seed storage 2S albumin"/>
    <property type="match status" value="1"/>
</dbReference>
<sequence length="197" mass="20520">MGSKFWYALVVVVSMAAGLASSDDLDKAKQECTSQLLVLSPCLDYVSGSGDNAKAPTMDCCSAIKQVLKSSKRCVCLLFEFKDDPNLGIQINFTTALGLPSACHSNDSLSECPAILHLPPNSPEAKMFNDYARKEAGTTSSPSPGASAASSDSNSGSKGSSTTPAAVKKNNGGHRMGWSGALWIVYGVTVTLAVCCI</sequence>
<evidence type="ECO:0000313" key="12">
    <source>
        <dbReference type="EMBL" id="GMH12815.1"/>
    </source>
</evidence>
<keyword evidence="4" id="KW-0336">GPI-anchor</keyword>
<protein>
    <recommendedName>
        <fullName evidence="11">Bifunctional inhibitor/plant lipid transfer protein/seed storage helical domain-containing protein</fullName>
    </recommendedName>
</protein>
<evidence type="ECO:0000256" key="9">
    <source>
        <dbReference type="SAM" id="MobiDB-lite"/>
    </source>
</evidence>
<dbReference type="InterPro" id="IPR043325">
    <property type="entry name" value="LTSS"/>
</dbReference>
<dbReference type="CDD" id="cd00010">
    <property type="entry name" value="AAI_LTSS"/>
    <property type="match status" value="1"/>
</dbReference>
<feature type="domain" description="Bifunctional inhibitor/plant lipid transfer protein/seed storage helical" evidence="11">
    <location>
        <begin position="32"/>
        <end position="112"/>
    </location>
</feature>
<keyword evidence="5 10" id="KW-0732">Signal</keyword>
<dbReference type="InterPro" id="IPR036312">
    <property type="entry name" value="Bifun_inhib/LTP/seed_sf"/>
</dbReference>
<comment type="similarity">
    <text evidence="2">Belongs to the plant LTP family.</text>
</comment>
<feature type="region of interest" description="Disordered" evidence="9">
    <location>
        <begin position="134"/>
        <end position="171"/>
    </location>
</feature>
<comment type="subcellular location">
    <subcellularLocation>
        <location evidence="1">Cell membrane</location>
        <topology evidence="1">Lipid-anchor</topology>
        <topology evidence="1">GPI-anchor</topology>
    </subcellularLocation>
</comment>
<evidence type="ECO:0000256" key="7">
    <source>
        <dbReference type="ARBA" id="ARBA00023180"/>
    </source>
</evidence>
<dbReference type="Gene3D" id="1.10.110.10">
    <property type="entry name" value="Plant lipid-transfer and hydrophobic proteins"/>
    <property type="match status" value="1"/>
</dbReference>
<keyword evidence="4" id="KW-0472">Membrane</keyword>
<dbReference type="GO" id="GO:0098552">
    <property type="term" value="C:side of membrane"/>
    <property type="evidence" value="ECO:0007669"/>
    <property type="project" value="UniProtKB-KW"/>
</dbReference>
<comment type="caution">
    <text evidence="12">The sequence shown here is derived from an EMBL/GenBank/DDBJ whole genome shotgun (WGS) entry which is preliminary data.</text>
</comment>
<evidence type="ECO:0000256" key="6">
    <source>
        <dbReference type="ARBA" id="ARBA00023157"/>
    </source>
</evidence>
<feature type="chain" id="PRO_5042099299" description="Bifunctional inhibitor/plant lipid transfer protein/seed storage helical domain-containing protein" evidence="10">
    <location>
        <begin position="23"/>
        <end position="197"/>
    </location>
</feature>
<dbReference type="FunFam" id="1.10.110.10:FF:000001">
    <property type="entry name" value="Bifunctional inhibitor/lipid-transfer protein/seed storage 2S albumin superfamily protein"/>
    <property type="match status" value="1"/>
</dbReference>
<keyword evidence="7" id="KW-0325">Glycoprotein</keyword>
<evidence type="ECO:0000256" key="3">
    <source>
        <dbReference type="ARBA" id="ARBA00022475"/>
    </source>
</evidence>
<gene>
    <name evidence="12" type="ORF">Nepgr_014656</name>
</gene>
<evidence type="ECO:0000256" key="2">
    <source>
        <dbReference type="ARBA" id="ARBA00009748"/>
    </source>
</evidence>
<accession>A0AAD3SJN3</accession>
<evidence type="ECO:0000256" key="10">
    <source>
        <dbReference type="SAM" id="SignalP"/>
    </source>
</evidence>
<reference evidence="12" key="1">
    <citation type="submission" date="2023-05" db="EMBL/GenBank/DDBJ databases">
        <title>Nepenthes gracilis genome sequencing.</title>
        <authorList>
            <person name="Fukushima K."/>
        </authorList>
    </citation>
    <scope>NUCLEOTIDE SEQUENCE</scope>
    <source>
        <strain evidence="12">SING2019-196</strain>
    </source>
</reference>
<evidence type="ECO:0000313" key="13">
    <source>
        <dbReference type="Proteomes" id="UP001279734"/>
    </source>
</evidence>
<evidence type="ECO:0000259" key="11">
    <source>
        <dbReference type="SMART" id="SM00499"/>
    </source>
</evidence>
<dbReference type="GO" id="GO:0005886">
    <property type="term" value="C:plasma membrane"/>
    <property type="evidence" value="ECO:0007669"/>
    <property type="project" value="UniProtKB-SubCell"/>
</dbReference>
<dbReference type="Pfam" id="PF14368">
    <property type="entry name" value="LTP_2"/>
    <property type="match status" value="1"/>
</dbReference>
<dbReference type="PANTHER" id="PTHR33044">
    <property type="entry name" value="BIFUNCTIONAL INHIBITOR/LIPID-TRANSFER PROTEIN/SEED STORAGE 2S ALBUMIN SUPERFAMILY PROTEIN-RELATED"/>
    <property type="match status" value="1"/>
</dbReference>
<organism evidence="12 13">
    <name type="scientific">Nepenthes gracilis</name>
    <name type="common">Slender pitcher plant</name>
    <dbReference type="NCBI Taxonomy" id="150966"/>
    <lineage>
        <taxon>Eukaryota</taxon>
        <taxon>Viridiplantae</taxon>
        <taxon>Streptophyta</taxon>
        <taxon>Embryophyta</taxon>
        <taxon>Tracheophyta</taxon>
        <taxon>Spermatophyta</taxon>
        <taxon>Magnoliopsida</taxon>
        <taxon>eudicotyledons</taxon>
        <taxon>Gunneridae</taxon>
        <taxon>Pentapetalae</taxon>
        <taxon>Caryophyllales</taxon>
        <taxon>Nepenthaceae</taxon>
        <taxon>Nepenthes</taxon>
    </lineage>
</organism>
<feature type="signal peptide" evidence="10">
    <location>
        <begin position="1"/>
        <end position="22"/>
    </location>
</feature>
<evidence type="ECO:0000256" key="4">
    <source>
        <dbReference type="ARBA" id="ARBA00022622"/>
    </source>
</evidence>
<evidence type="ECO:0000256" key="1">
    <source>
        <dbReference type="ARBA" id="ARBA00004609"/>
    </source>
</evidence>
<keyword evidence="8" id="KW-0449">Lipoprotein</keyword>